<accession>A0A0V8RVF6</accession>
<dbReference type="CDD" id="cd00090">
    <property type="entry name" value="HTH_ARSR"/>
    <property type="match status" value="1"/>
</dbReference>
<dbReference type="Proteomes" id="UP000053352">
    <property type="component" value="Unassembled WGS sequence"/>
</dbReference>
<name>A0A0V8RVF6_PYROC</name>
<dbReference type="InterPro" id="IPR036388">
    <property type="entry name" value="WH-like_DNA-bd_sf"/>
</dbReference>
<dbReference type="AlphaFoldDB" id="A0A0V8RVF6"/>
<comment type="caution">
    <text evidence="1">The sequence shown here is derived from an EMBL/GenBank/DDBJ whole genome shotgun (WGS) entry which is preliminary data.</text>
</comment>
<dbReference type="Gene3D" id="1.10.10.10">
    <property type="entry name" value="Winged helix-like DNA-binding domain superfamily/Winged helix DNA-binding domain"/>
    <property type="match status" value="1"/>
</dbReference>
<proteinExistence type="predicted"/>
<evidence type="ECO:0000313" key="2">
    <source>
        <dbReference type="Proteomes" id="UP000053352"/>
    </source>
</evidence>
<organism evidence="1 2">
    <name type="scientific">Pyrodictium occultum</name>
    <dbReference type="NCBI Taxonomy" id="2309"/>
    <lineage>
        <taxon>Archaea</taxon>
        <taxon>Thermoproteota</taxon>
        <taxon>Thermoprotei</taxon>
        <taxon>Desulfurococcales</taxon>
        <taxon>Pyrodictiaceae</taxon>
        <taxon>Pyrodictium</taxon>
    </lineage>
</organism>
<dbReference type="SUPFAM" id="SSF46785">
    <property type="entry name" value="Winged helix' DNA-binding domain"/>
    <property type="match status" value="1"/>
</dbReference>
<protein>
    <recommendedName>
        <fullName evidence="3">HTH arsR-type domain-containing protein</fullName>
    </recommendedName>
</protein>
<evidence type="ECO:0000313" key="1">
    <source>
        <dbReference type="EMBL" id="KSW12043.1"/>
    </source>
</evidence>
<dbReference type="PANTHER" id="PTHR36216:SF1">
    <property type="entry name" value="HTH ARSR-TYPE DOMAIN-CONTAINING PROTEIN"/>
    <property type="match status" value="1"/>
</dbReference>
<dbReference type="PANTHER" id="PTHR36216">
    <property type="entry name" value="TRANSCRIPTIONAL REGULATOR, TRMB"/>
    <property type="match status" value="1"/>
</dbReference>
<dbReference type="InterPro" id="IPR011991">
    <property type="entry name" value="ArsR-like_HTH"/>
</dbReference>
<dbReference type="Pfam" id="PF12840">
    <property type="entry name" value="HTH_20"/>
    <property type="match status" value="1"/>
</dbReference>
<dbReference type="InterPro" id="IPR036390">
    <property type="entry name" value="WH_DNA-bd_sf"/>
</dbReference>
<gene>
    <name evidence="1" type="ORF">CF15_04490</name>
</gene>
<reference evidence="1 2" key="1">
    <citation type="submission" date="2015-11" db="EMBL/GenBank/DDBJ databases">
        <title>Genome sequence of Pyrodictium occultum PL-19, a marine hyperthermophilic archaeon isolated from Volcano, Italy.</title>
        <authorList>
            <person name="Utturkar S."/>
            <person name="Huber H."/>
            <person name="Leptihn S."/>
            <person name="Brown S."/>
            <person name="Stetter K.O."/>
            <person name="Podar M."/>
        </authorList>
    </citation>
    <scope>NUCLEOTIDE SEQUENCE [LARGE SCALE GENOMIC DNA]</scope>
    <source>
        <strain evidence="1 2">PL-19</strain>
    </source>
</reference>
<dbReference type="EMBL" id="LNTB01000001">
    <property type="protein sequence ID" value="KSW12043.1"/>
    <property type="molecule type" value="Genomic_DNA"/>
</dbReference>
<keyword evidence="2" id="KW-1185">Reference proteome</keyword>
<sequence>MVVMEVIFVEEHPLRARILQLLREHGAVYYSELLRSLEASRATLSWHLYVLLREGRVGAIRYRRYTIYYLRGRELEAVRSIAGRDRLFCSVLRDLAAGARPEEVAARYGISVRGLEGLRELARRLRGRLDEVCGEEQNVGE</sequence>
<evidence type="ECO:0008006" key="3">
    <source>
        <dbReference type="Google" id="ProtNLM"/>
    </source>
</evidence>